<keyword evidence="7 10" id="KW-1133">Transmembrane helix</keyword>
<feature type="transmembrane region" description="Helical" evidence="10">
    <location>
        <begin position="53"/>
        <end position="75"/>
    </location>
</feature>
<feature type="transmembrane region" description="Helical" evidence="10">
    <location>
        <begin position="419"/>
        <end position="440"/>
    </location>
</feature>
<feature type="transmembrane region" description="Helical" evidence="10">
    <location>
        <begin position="96"/>
        <end position="116"/>
    </location>
</feature>
<dbReference type="CDD" id="cd13143">
    <property type="entry name" value="MATE_MepA_like"/>
    <property type="match status" value="1"/>
</dbReference>
<feature type="transmembrane region" description="Helical" evidence="10">
    <location>
        <begin position="136"/>
        <end position="156"/>
    </location>
</feature>
<dbReference type="PANTHER" id="PTHR43823:SF3">
    <property type="entry name" value="MULTIDRUG EXPORT PROTEIN MEPA"/>
    <property type="match status" value="1"/>
</dbReference>
<keyword evidence="8 10" id="KW-0472">Membrane</keyword>
<dbReference type="PANTHER" id="PTHR43823">
    <property type="entry name" value="SPORULATION PROTEIN YKVU"/>
    <property type="match status" value="1"/>
</dbReference>
<keyword evidence="5" id="KW-1003">Cell membrane</keyword>
<evidence type="ECO:0000256" key="10">
    <source>
        <dbReference type="SAM" id="Phobius"/>
    </source>
</evidence>
<evidence type="ECO:0000313" key="11">
    <source>
        <dbReference type="EMBL" id="SDL74645.1"/>
    </source>
</evidence>
<gene>
    <name evidence="11" type="ORF">SAMN04515677_103257</name>
</gene>
<evidence type="ECO:0000256" key="8">
    <source>
        <dbReference type="ARBA" id="ARBA00023136"/>
    </source>
</evidence>
<dbReference type="STRING" id="1121325.SAMN04515677_103257"/>
<sequence length="455" mass="49082">MEDKKIVLLRDEKVSKAILKLSIPMVMGMMIQVLYNLVDTYFIGMLNDSNQLAAANISLPVFMMLMAIAGIVGSGSSSYISRCIGQKDYDEANKTISTAVGILIIMSIVVMIGGIFMSPMIAKGLGANDATLDYTYKYIVIMFIGAIPVMCSYALGQLLRSEGNIMQSVIGLTLGTVVNIILDPVLIFGFNLQISGAAIATVIGQTSTLLYFMYAFLSSKTTLKINLKNFKYDKNIFKEIFTIGVPASLNQMLMGVATVVANNIAIGYGTLTVAGMGVAMKIMTIGTFVFMGFSAGCQPLVGYNYGSNNTARVKEIIKKGIIITSIIGITLALVFGVFANSLIGLFTSDAEVINKGAIILRALIISLPFVGGQMIATTSAQSMGKVVVAFILSISRQGILYMPLLVILNKVLGFNGFIYAQPITDMVMLVFSSILLFNVIQKDNKLENYTLKEEC</sequence>
<proteinExistence type="inferred from homology"/>
<dbReference type="RefSeq" id="WP_092724956.1">
    <property type="nucleotide sequence ID" value="NZ_FNGW01000003.1"/>
</dbReference>
<evidence type="ECO:0000256" key="4">
    <source>
        <dbReference type="ARBA" id="ARBA00022448"/>
    </source>
</evidence>
<dbReference type="InterPro" id="IPR002528">
    <property type="entry name" value="MATE_fam"/>
</dbReference>
<dbReference type="GO" id="GO:0005886">
    <property type="term" value="C:plasma membrane"/>
    <property type="evidence" value="ECO:0007669"/>
    <property type="project" value="UniProtKB-SubCell"/>
</dbReference>
<evidence type="ECO:0000256" key="6">
    <source>
        <dbReference type="ARBA" id="ARBA00022692"/>
    </source>
</evidence>
<dbReference type="GO" id="GO:0015297">
    <property type="term" value="F:antiporter activity"/>
    <property type="evidence" value="ECO:0007669"/>
    <property type="project" value="InterPro"/>
</dbReference>
<keyword evidence="12" id="KW-1185">Reference proteome</keyword>
<accession>A0A1G9MLW5</accession>
<keyword evidence="4" id="KW-0813">Transport</keyword>
<feature type="transmembrane region" description="Helical" evidence="10">
    <location>
        <begin position="21"/>
        <end position="38"/>
    </location>
</feature>
<evidence type="ECO:0000256" key="9">
    <source>
        <dbReference type="ARBA" id="ARBA00023251"/>
    </source>
</evidence>
<dbReference type="EMBL" id="FNGW01000003">
    <property type="protein sequence ID" value="SDL74645.1"/>
    <property type="molecule type" value="Genomic_DNA"/>
</dbReference>
<dbReference type="NCBIfam" id="TIGR00797">
    <property type="entry name" value="matE"/>
    <property type="match status" value="1"/>
</dbReference>
<feature type="transmembrane region" description="Helical" evidence="10">
    <location>
        <begin position="321"/>
        <end position="346"/>
    </location>
</feature>
<feature type="transmembrane region" description="Helical" evidence="10">
    <location>
        <begin position="278"/>
        <end position="301"/>
    </location>
</feature>
<evidence type="ECO:0000256" key="3">
    <source>
        <dbReference type="ARBA" id="ARBA00022106"/>
    </source>
</evidence>
<feature type="transmembrane region" description="Helical" evidence="10">
    <location>
        <begin position="168"/>
        <end position="190"/>
    </location>
</feature>
<evidence type="ECO:0000256" key="7">
    <source>
        <dbReference type="ARBA" id="ARBA00022989"/>
    </source>
</evidence>
<name>A0A1G9MLW5_9FIRM</name>
<feature type="transmembrane region" description="Helical" evidence="10">
    <location>
        <begin position="387"/>
        <end position="407"/>
    </location>
</feature>
<dbReference type="GO" id="GO:0046677">
    <property type="term" value="P:response to antibiotic"/>
    <property type="evidence" value="ECO:0007669"/>
    <property type="project" value="UniProtKB-KW"/>
</dbReference>
<dbReference type="PIRSF" id="PIRSF006603">
    <property type="entry name" value="DinF"/>
    <property type="match status" value="1"/>
</dbReference>
<evidence type="ECO:0000256" key="5">
    <source>
        <dbReference type="ARBA" id="ARBA00022475"/>
    </source>
</evidence>
<evidence type="ECO:0000256" key="2">
    <source>
        <dbReference type="ARBA" id="ARBA00008417"/>
    </source>
</evidence>
<feature type="transmembrane region" description="Helical" evidence="10">
    <location>
        <begin position="358"/>
        <end position="375"/>
    </location>
</feature>
<dbReference type="AlphaFoldDB" id="A0A1G9MLW5"/>
<dbReference type="InterPro" id="IPR048279">
    <property type="entry name" value="MdtK-like"/>
</dbReference>
<keyword evidence="9" id="KW-0046">Antibiotic resistance</keyword>
<dbReference type="Proteomes" id="UP000199068">
    <property type="component" value="Unassembled WGS sequence"/>
</dbReference>
<dbReference type="Pfam" id="PF01554">
    <property type="entry name" value="MatE"/>
    <property type="match status" value="2"/>
</dbReference>
<organism evidence="11 12">
    <name type="scientific">Romboutsia lituseburensis DSM 797</name>
    <dbReference type="NCBI Taxonomy" id="1121325"/>
    <lineage>
        <taxon>Bacteria</taxon>
        <taxon>Bacillati</taxon>
        <taxon>Bacillota</taxon>
        <taxon>Clostridia</taxon>
        <taxon>Peptostreptococcales</taxon>
        <taxon>Peptostreptococcaceae</taxon>
        <taxon>Romboutsia</taxon>
    </lineage>
</organism>
<protein>
    <recommendedName>
        <fullName evidence="3">Multidrug export protein MepA</fullName>
    </recommendedName>
</protein>
<keyword evidence="6 10" id="KW-0812">Transmembrane</keyword>
<dbReference type="InterPro" id="IPR045070">
    <property type="entry name" value="MATE_MepA-like"/>
</dbReference>
<reference evidence="11 12" key="1">
    <citation type="submission" date="2016-10" db="EMBL/GenBank/DDBJ databases">
        <authorList>
            <person name="de Groot N.N."/>
        </authorList>
    </citation>
    <scope>NUCLEOTIDE SEQUENCE [LARGE SCALE GENOMIC DNA]</scope>
    <source>
        <strain evidence="11 12">DSM 797</strain>
    </source>
</reference>
<dbReference type="GO" id="GO:0042910">
    <property type="term" value="F:xenobiotic transmembrane transporter activity"/>
    <property type="evidence" value="ECO:0007669"/>
    <property type="project" value="InterPro"/>
</dbReference>
<evidence type="ECO:0000256" key="1">
    <source>
        <dbReference type="ARBA" id="ARBA00004651"/>
    </source>
</evidence>
<comment type="subcellular location">
    <subcellularLocation>
        <location evidence="1">Cell membrane</location>
        <topology evidence="1">Multi-pass membrane protein</topology>
    </subcellularLocation>
</comment>
<comment type="similarity">
    <text evidence="2">Belongs to the multi antimicrobial extrusion (MATE) (TC 2.A.66.1) family. MepA subfamily.</text>
</comment>
<evidence type="ECO:0000313" key="12">
    <source>
        <dbReference type="Proteomes" id="UP000199068"/>
    </source>
</evidence>
<feature type="transmembrane region" description="Helical" evidence="10">
    <location>
        <begin position="196"/>
        <end position="219"/>
    </location>
</feature>
<dbReference type="InterPro" id="IPR051327">
    <property type="entry name" value="MATE_MepA_subfamily"/>
</dbReference>